<organism evidence="3 4">
    <name type="scientific">Lambdina fiscellaria nucleopolyhedrovirus</name>
    <dbReference type="NCBI Taxonomy" id="1642929"/>
    <lineage>
        <taxon>Viruses</taxon>
        <taxon>Viruses incertae sedis</taxon>
        <taxon>Naldaviricetes</taxon>
        <taxon>Lefavirales</taxon>
        <taxon>Baculoviridae</taxon>
        <taxon>Alphabaculovirus</taxon>
        <taxon>Alphabaculovirus lafiscellariae</taxon>
    </lineage>
</organism>
<evidence type="ECO:0000259" key="2">
    <source>
        <dbReference type="PROSITE" id="PS50802"/>
    </source>
</evidence>
<evidence type="ECO:0000313" key="3">
    <source>
        <dbReference type="EMBL" id="AKC91674.1"/>
    </source>
</evidence>
<dbReference type="GeneID" id="24170877"/>
<feature type="region of interest" description="Disordered" evidence="1">
    <location>
        <begin position="750"/>
        <end position="818"/>
    </location>
</feature>
<name>A0A0E3URQ5_9ABAC</name>
<dbReference type="Pfam" id="PF02338">
    <property type="entry name" value="OTU"/>
    <property type="match status" value="1"/>
</dbReference>
<feature type="compositionally biased region" description="Basic residues" evidence="1">
    <location>
        <begin position="687"/>
        <end position="703"/>
    </location>
</feature>
<dbReference type="GO" id="GO:0004843">
    <property type="term" value="F:cysteine-type deubiquitinase activity"/>
    <property type="evidence" value="ECO:0007669"/>
    <property type="project" value="TreeGrafter"/>
</dbReference>
<dbReference type="KEGG" id="vg:24170877"/>
<feature type="compositionally biased region" description="Basic and acidic residues" evidence="1">
    <location>
        <begin position="792"/>
        <end position="802"/>
    </location>
</feature>
<feature type="region of interest" description="Disordered" evidence="1">
    <location>
        <begin position="400"/>
        <end position="419"/>
    </location>
</feature>
<dbReference type="Proteomes" id="UP000201190">
    <property type="component" value="Segment"/>
</dbReference>
<feature type="region of interest" description="Disordered" evidence="1">
    <location>
        <begin position="579"/>
        <end position="608"/>
    </location>
</feature>
<feature type="compositionally biased region" description="Acidic residues" evidence="1">
    <location>
        <begin position="400"/>
        <end position="411"/>
    </location>
</feature>
<dbReference type="SUPFAM" id="SSF54001">
    <property type="entry name" value="Cysteine proteinases"/>
    <property type="match status" value="1"/>
</dbReference>
<keyword evidence="4" id="KW-1185">Reference proteome</keyword>
<dbReference type="InterPro" id="IPR038765">
    <property type="entry name" value="Papain-like_cys_pep_sf"/>
</dbReference>
<dbReference type="RefSeq" id="YP_009133256.1">
    <property type="nucleotide sequence ID" value="NC_026922.1"/>
</dbReference>
<feature type="compositionally biased region" description="Basic and acidic residues" evidence="1">
    <location>
        <begin position="584"/>
        <end position="595"/>
    </location>
</feature>
<accession>A0A0E3URQ5</accession>
<dbReference type="CDD" id="cd22757">
    <property type="entry name" value="OTU_P87_VP80-like"/>
    <property type="match status" value="1"/>
</dbReference>
<reference evidence="3 4" key="1">
    <citation type="journal article" date="2015" name="Genome Announc.">
        <title>Genome Sequence of an Alphabaculovirus Isolated from the Oak Looper, Lambdina fiscellaria, Contains a Putative 2-Kilobase-Pair Transposable Element Encoding a Transposase and a FLYWCH Domain-Containing Protein.</title>
        <authorList>
            <person name="Rohrmann G.F."/>
            <person name="Erlandson M.A."/>
            <person name="Theilmann D.A."/>
        </authorList>
    </citation>
    <scope>NUCLEOTIDE SEQUENCE [LARGE SCALE GENOMIC DNA]</scope>
    <source>
        <strain evidence="3">GR15</strain>
    </source>
</reference>
<dbReference type="GO" id="GO:0016579">
    <property type="term" value="P:protein deubiquitination"/>
    <property type="evidence" value="ECO:0007669"/>
    <property type="project" value="TreeGrafter"/>
</dbReference>
<dbReference type="OrthoDB" id="2748at10239"/>
<dbReference type="PROSITE" id="PS50802">
    <property type="entry name" value="OTU"/>
    <property type="match status" value="1"/>
</dbReference>
<evidence type="ECO:0000256" key="1">
    <source>
        <dbReference type="SAM" id="MobiDB-lite"/>
    </source>
</evidence>
<evidence type="ECO:0000313" key="4">
    <source>
        <dbReference type="Proteomes" id="UP000201190"/>
    </source>
</evidence>
<dbReference type="InterPro" id="IPR003323">
    <property type="entry name" value="OTU_dom"/>
</dbReference>
<protein>
    <submittedName>
        <fullName evidence="3">Vp80</fullName>
    </submittedName>
</protein>
<dbReference type="EMBL" id="KP752043">
    <property type="protein sequence ID" value="AKC91674.1"/>
    <property type="molecule type" value="Genomic_DNA"/>
</dbReference>
<dbReference type="PANTHER" id="PTHR12419">
    <property type="entry name" value="OTU DOMAIN CONTAINING PROTEIN"/>
    <property type="match status" value="1"/>
</dbReference>
<sequence>MSSEARLTIATPLALTNASAETHTNTADESDETNSDLETDVVEYAPDSLLYNIKNRKDFYKYKTVYLQKNLLHVKVVKIKGDGACIFRAIAYYVFNDENMHMKVRADVVQYIATNWNEFKEQAISYTDSPSGQMYTNVNKYLEDMYKNNTYGTLLEINAAAIIYKRFIVVYQQESVFAVFGEEHLPYVLMLFSGPLDEGHVDALLPVINEKELVLNSFIIQLKYLNYMRNSLVTATLENNEDDIDNYEAQQIKELYKNVLRVCSKKQTTTVYREAIKNLMIDYNKRWCYIGGVLNAIDVYKTNEGDGDGCNAMKNPNLQNVTNVSADQIRRGYVDVDNNSFRGDVVNSNATATMYMLVLPRDNELFVRKIKKIMKNKISDYTFDNLTKLLQKIYLHDENINDDDDDDDNNDDNNTNNDNYNFFEDSAQEAIQKFVFKSYLQVMYEDLVNQADLRFLFKHFGKCESYIAMPQELKNDILTFTIDKNVFNRQPRQAQININHLLYRVNDKLCYYLQLDHRKNGDDNNDNNDIDDDGNDAVDLRIKKILTNYQNYIIAAMLDFKVYVKNIVENEKSRHKTLYDDNYNVDKDNEDKDGSDAGENLSNNADSFINDESEHDKIVLNDVLNNVVNYNINDIIINSNNSASDKIKNLSTTNNKTNRVDNDRDNDDNDVAMIDIPTKITSINASNKRKKLNSKTARKKTTSRRIIYSDTDSTENENSQTNATTLPLPTNGAKPTFSWRQIRTPIRQIRTPMPTPSHAWQSDSNLSDNIHNQNVNGATKYDNDIEMNSIDNSDREFDNFKNDDDDDALNTDHSNDQPFEKVIKNINQKPVRIPAAQRMPPYLVSLVSAMSNKLETSCLTCPTDTMNAVPNFYNYRKCFGTILQLNLSPVTTKIPFARMLEPLAYYGNEPKHEDMCLWFVSKAFRYFEACAKNFDAIRKSLLPNIVNENRVIMFMILYNFLWHYRVFVTVNLANVTLTAFRNRIIVNLVRNYNVNVNLTFSRLQLDVAEERVGETIKPPLKIVKLMSGVTQ</sequence>
<dbReference type="InterPro" id="IPR050704">
    <property type="entry name" value="Peptidase_C85-like"/>
</dbReference>
<feature type="compositionally biased region" description="Polar residues" evidence="1">
    <location>
        <begin position="758"/>
        <end position="777"/>
    </location>
</feature>
<proteinExistence type="predicted"/>
<dbReference type="Gene3D" id="3.90.70.80">
    <property type="match status" value="1"/>
</dbReference>
<feature type="domain" description="OTU" evidence="2">
    <location>
        <begin position="74"/>
        <end position="207"/>
    </location>
</feature>
<feature type="region of interest" description="Disordered" evidence="1">
    <location>
        <begin position="687"/>
        <end position="736"/>
    </location>
</feature>
<feature type="compositionally biased region" description="Polar residues" evidence="1">
    <location>
        <begin position="716"/>
        <end position="728"/>
    </location>
</feature>